<dbReference type="InterPro" id="IPR037587">
    <property type="entry name" value="LAMTOR2-like"/>
</dbReference>
<dbReference type="Gene3D" id="3.40.50.2300">
    <property type="match status" value="1"/>
</dbReference>
<feature type="domain" description="Response regulatory" evidence="3">
    <location>
        <begin position="4"/>
        <end position="116"/>
    </location>
</feature>
<sequence length="407" mass="43243">MTKRLLLVAADDSPLRALVHQFADRMQLHVFSSPNEALWEVRLNPPEVLLAECDLAEMSGLELLEIALCFEDAPRVLLYSSSPDSLCATAETIGAFRFLQGALDSEQLFAVVSQAANAAPSPRGVDSSLLLPATPAAPSEPPPLASAVQAAPDYSRQATVDPPSPPAAPSPSTEPSAQSSALPADQPPPRRDFTPARVVLPTMREREAAAAAAAAAAAVAAAQPPVLSTPSAPASSRPRGLAARSRAAAARMPEPSRSPLPPAEPPSVAWRASEGNLVVTEHNINAIRTVMSHVAQDLGTQSIILTDRAGMPLVEVGSSYQLPMMVVLPLLSTGFSTTGEVARQLGEEHGTSVYIHEGVKIDLYCFDVMQRFLLVLVFNKQVAHSKLGAIWINTKRAIRELDEILQH</sequence>
<evidence type="ECO:0000259" key="3">
    <source>
        <dbReference type="PROSITE" id="PS50110"/>
    </source>
</evidence>
<gene>
    <name evidence="4" type="ORF">EYB53_002625</name>
</gene>
<evidence type="ECO:0000256" key="1">
    <source>
        <dbReference type="PROSITE-ProRule" id="PRU00169"/>
    </source>
</evidence>
<dbReference type="PANTHER" id="PTHR13323">
    <property type="entry name" value="LATE ENDOSOMAL/LYSOSOMAL MP1 INTERACTING PROTEIN"/>
    <property type="match status" value="1"/>
</dbReference>
<proteinExistence type="predicted"/>
<dbReference type="EMBL" id="SIJK02000003">
    <property type="protein sequence ID" value="MBP1464596.1"/>
    <property type="molecule type" value="Genomic_DNA"/>
</dbReference>
<evidence type="ECO:0000313" key="5">
    <source>
        <dbReference type="Proteomes" id="UP001193081"/>
    </source>
</evidence>
<feature type="compositionally biased region" description="Low complexity" evidence="2">
    <location>
        <begin position="230"/>
        <end position="255"/>
    </location>
</feature>
<name>A0ABS4D585_9CHLR</name>
<keyword evidence="5" id="KW-1185">Reference proteome</keyword>
<feature type="region of interest" description="Disordered" evidence="2">
    <location>
        <begin position="222"/>
        <end position="268"/>
    </location>
</feature>
<feature type="region of interest" description="Disordered" evidence="2">
    <location>
        <begin position="123"/>
        <end position="194"/>
    </location>
</feature>
<dbReference type="InterPro" id="IPR011006">
    <property type="entry name" value="CheY-like_superfamily"/>
</dbReference>
<protein>
    <submittedName>
        <fullName evidence="4">Response regulator</fullName>
    </submittedName>
</protein>
<dbReference type="Proteomes" id="UP001193081">
    <property type="component" value="Unassembled WGS sequence"/>
</dbReference>
<dbReference type="InterPro" id="IPR001789">
    <property type="entry name" value="Sig_transdc_resp-reg_receiver"/>
</dbReference>
<comment type="caution">
    <text evidence="1">Lacks conserved residue(s) required for the propagation of feature annotation.</text>
</comment>
<dbReference type="SUPFAM" id="SSF103196">
    <property type="entry name" value="Roadblock/LC7 domain"/>
    <property type="match status" value="1"/>
</dbReference>
<dbReference type="SUPFAM" id="SSF52172">
    <property type="entry name" value="CheY-like"/>
    <property type="match status" value="1"/>
</dbReference>
<feature type="compositionally biased region" description="Pro residues" evidence="2">
    <location>
        <begin position="256"/>
        <end position="265"/>
    </location>
</feature>
<comment type="caution">
    <text evidence="4">The sequence shown here is derived from an EMBL/GenBank/DDBJ whole genome shotgun (WGS) entry which is preliminary data.</text>
</comment>
<dbReference type="RefSeq" id="WP_135476441.1">
    <property type="nucleotide sequence ID" value="NZ_SIJK02000003.1"/>
</dbReference>
<evidence type="ECO:0000256" key="2">
    <source>
        <dbReference type="SAM" id="MobiDB-lite"/>
    </source>
</evidence>
<reference evidence="4 5" key="1">
    <citation type="submission" date="2021-03" db="EMBL/GenBank/DDBJ databases">
        <authorList>
            <person name="Grouzdev D.S."/>
        </authorList>
    </citation>
    <scope>NUCLEOTIDE SEQUENCE [LARGE SCALE GENOMIC DNA]</scope>
    <source>
        <strain evidence="4 5">M50-1</strain>
    </source>
</reference>
<organism evidence="4 5">
    <name type="scientific">Candidatus Chloroploca mongolica</name>
    <dbReference type="NCBI Taxonomy" id="2528176"/>
    <lineage>
        <taxon>Bacteria</taxon>
        <taxon>Bacillati</taxon>
        <taxon>Chloroflexota</taxon>
        <taxon>Chloroflexia</taxon>
        <taxon>Chloroflexales</taxon>
        <taxon>Chloroflexineae</taxon>
        <taxon>Oscillochloridaceae</taxon>
        <taxon>Candidatus Chloroploca</taxon>
    </lineage>
</organism>
<feature type="compositionally biased region" description="Low complexity" evidence="2">
    <location>
        <begin position="127"/>
        <end position="137"/>
    </location>
</feature>
<accession>A0ABS4D585</accession>
<dbReference type="PROSITE" id="PS50110">
    <property type="entry name" value="RESPONSE_REGULATORY"/>
    <property type="match status" value="1"/>
</dbReference>
<dbReference type="Gene3D" id="3.30.450.30">
    <property type="entry name" value="Dynein light chain 2a, cytoplasmic"/>
    <property type="match status" value="1"/>
</dbReference>
<evidence type="ECO:0000313" key="4">
    <source>
        <dbReference type="EMBL" id="MBP1464596.1"/>
    </source>
</evidence>
<feature type="compositionally biased region" description="Low complexity" evidence="2">
    <location>
        <begin position="170"/>
        <end position="181"/>
    </location>
</feature>